<dbReference type="SUPFAM" id="SSF51726">
    <property type="entry name" value="UROD/MetE-like"/>
    <property type="match status" value="1"/>
</dbReference>
<evidence type="ECO:0000256" key="3">
    <source>
        <dbReference type="ARBA" id="ARBA00012288"/>
    </source>
</evidence>
<evidence type="ECO:0000256" key="5">
    <source>
        <dbReference type="ARBA" id="ARBA00023239"/>
    </source>
</evidence>
<reference evidence="12" key="1">
    <citation type="submission" date="2021-03" db="EMBL/GenBank/DDBJ databases">
        <title>Leucobacter chromiisoli sp. nov., isolated from chromium-containing soil of chemical plant.</title>
        <authorList>
            <person name="Xu Z."/>
        </authorList>
    </citation>
    <scope>NUCLEOTIDE SEQUENCE</scope>
    <source>
        <strain evidence="12">K 70/01</strain>
    </source>
</reference>
<dbReference type="PROSITE" id="PS00907">
    <property type="entry name" value="UROD_2"/>
    <property type="match status" value="1"/>
</dbReference>
<comment type="caution">
    <text evidence="7">Lacks conserved residue(s) required for the propagation of feature annotation.</text>
</comment>
<evidence type="ECO:0000313" key="12">
    <source>
        <dbReference type="EMBL" id="MBO2989219.1"/>
    </source>
</evidence>
<dbReference type="PROSITE" id="PS00906">
    <property type="entry name" value="UROD_1"/>
    <property type="match status" value="1"/>
</dbReference>
<dbReference type="PANTHER" id="PTHR21091">
    <property type="entry name" value="METHYLTETRAHYDROFOLATE:HOMOCYSTEINE METHYLTRANSFERASE RELATED"/>
    <property type="match status" value="1"/>
</dbReference>
<evidence type="ECO:0000256" key="4">
    <source>
        <dbReference type="ARBA" id="ARBA00022793"/>
    </source>
</evidence>
<dbReference type="AlphaFoldDB" id="A0A939TMI7"/>
<dbReference type="PANTHER" id="PTHR21091:SF169">
    <property type="entry name" value="UROPORPHYRINOGEN DECARBOXYLASE"/>
    <property type="match status" value="1"/>
</dbReference>
<name>A0A939TMI7_9MICO</name>
<comment type="catalytic activity">
    <reaction evidence="7 8">
        <text>uroporphyrinogen III + 4 H(+) = coproporphyrinogen III + 4 CO2</text>
        <dbReference type="Rhea" id="RHEA:19865"/>
        <dbReference type="ChEBI" id="CHEBI:15378"/>
        <dbReference type="ChEBI" id="CHEBI:16526"/>
        <dbReference type="ChEBI" id="CHEBI:57308"/>
        <dbReference type="ChEBI" id="CHEBI:57309"/>
        <dbReference type="EC" id="4.1.1.37"/>
    </reaction>
</comment>
<evidence type="ECO:0000256" key="2">
    <source>
        <dbReference type="ARBA" id="ARBA00009935"/>
    </source>
</evidence>
<keyword evidence="7" id="KW-0963">Cytoplasm</keyword>
<organism evidence="12 13">
    <name type="scientific">Leucobacter tardus</name>
    <dbReference type="NCBI Taxonomy" id="501483"/>
    <lineage>
        <taxon>Bacteria</taxon>
        <taxon>Bacillati</taxon>
        <taxon>Actinomycetota</taxon>
        <taxon>Actinomycetes</taxon>
        <taxon>Micrococcales</taxon>
        <taxon>Microbacteriaceae</taxon>
        <taxon>Leucobacter</taxon>
    </lineage>
</organism>
<feature type="binding site" evidence="7">
    <location>
        <position position="87"/>
    </location>
    <ligand>
        <name>substrate</name>
    </ligand>
</feature>
<evidence type="ECO:0000256" key="7">
    <source>
        <dbReference type="HAMAP-Rule" id="MF_00218"/>
    </source>
</evidence>
<comment type="subcellular location">
    <subcellularLocation>
        <location evidence="7">Cytoplasm</location>
    </subcellularLocation>
</comment>
<proteinExistence type="inferred from homology"/>
<evidence type="ECO:0000313" key="13">
    <source>
        <dbReference type="Proteomes" id="UP000668403"/>
    </source>
</evidence>
<gene>
    <name evidence="7 12" type="primary">hemE</name>
    <name evidence="12" type="ORF">J4H85_04300</name>
</gene>
<dbReference type="Gene3D" id="3.20.20.210">
    <property type="match status" value="1"/>
</dbReference>
<dbReference type="Proteomes" id="UP000668403">
    <property type="component" value="Unassembled WGS sequence"/>
</dbReference>
<keyword evidence="5 7" id="KW-0456">Lyase</keyword>
<comment type="subunit">
    <text evidence="7">Homodimer.</text>
</comment>
<feature type="domain" description="Uroporphyrinogen decarboxylase (URO-D)" evidence="10">
    <location>
        <begin position="33"/>
        <end position="42"/>
    </location>
</feature>
<dbReference type="InterPro" id="IPR038071">
    <property type="entry name" value="UROD/MetE-like_sf"/>
</dbReference>
<dbReference type="EMBL" id="JAGFBF010000001">
    <property type="protein sequence ID" value="MBO2989219.1"/>
    <property type="molecule type" value="Genomic_DNA"/>
</dbReference>
<dbReference type="RefSeq" id="WP_208237122.1">
    <property type="nucleotide sequence ID" value="NZ_BAAAQU010000001.1"/>
</dbReference>
<evidence type="ECO:0000259" key="11">
    <source>
        <dbReference type="PROSITE" id="PS00907"/>
    </source>
</evidence>
<evidence type="ECO:0000256" key="6">
    <source>
        <dbReference type="ARBA" id="ARBA00023244"/>
    </source>
</evidence>
<dbReference type="CDD" id="cd00717">
    <property type="entry name" value="URO-D"/>
    <property type="match status" value="1"/>
</dbReference>
<feature type="binding site" evidence="7">
    <location>
        <position position="167"/>
    </location>
    <ligand>
        <name>substrate</name>
    </ligand>
</feature>
<keyword evidence="4 7" id="KW-0210">Decarboxylase</keyword>
<dbReference type="Pfam" id="PF01208">
    <property type="entry name" value="URO-D"/>
    <property type="match status" value="1"/>
</dbReference>
<feature type="site" description="Transition state stabilizer" evidence="7">
    <location>
        <position position="87"/>
    </location>
</feature>
<accession>A0A939TMI7</accession>
<dbReference type="GO" id="GO:0005829">
    <property type="term" value="C:cytosol"/>
    <property type="evidence" value="ECO:0007669"/>
    <property type="project" value="TreeGrafter"/>
</dbReference>
<dbReference type="HAMAP" id="MF_00218">
    <property type="entry name" value="URO_D"/>
    <property type="match status" value="1"/>
</dbReference>
<dbReference type="InterPro" id="IPR006361">
    <property type="entry name" value="Uroporphyrinogen_deCO2ase_HemE"/>
</dbReference>
<evidence type="ECO:0000259" key="10">
    <source>
        <dbReference type="PROSITE" id="PS00906"/>
    </source>
</evidence>
<dbReference type="GO" id="GO:0004853">
    <property type="term" value="F:uroporphyrinogen decarboxylase activity"/>
    <property type="evidence" value="ECO:0007669"/>
    <property type="project" value="UniProtKB-UniRule"/>
</dbReference>
<evidence type="ECO:0000256" key="8">
    <source>
        <dbReference type="RuleBase" id="RU000554"/>
    </source>
</evidence>
<dbReference type="GO" id="GO:0006782">
    <property type="term" value="P:protoporphyrinogen IX biosynthetic process"/>
    <property type="evidence" value="ECO:0007669"/>
    <property type="project" value="UniProtKB-UniRule"/>
</dbReference>
<keyword evidence="6 7" id="KW-0627">Porphyrin biosynthesis</keyword>
<feature type="binding site" evidence="7">
    <location>
        <position position="222"/>
    </location>
    <ligand>
        <name>substrate</name>
    </ligand>
</feature>
<comment type="caution">
    <text evidence="12">The sequence shown here is derived from an EMBL/GenBank/DDBJ whole genome shotgun (WGS) entry which is preliminary data.</text>
</comment>
<dbReference type="InterPro" id="IPR000257">
    <property type="entry name" value="Uroporphyrinogen_deCOase"/>
</dbReference>
<evidence type="ECO:0000256" key="9">
    <source>
        <dbReference type="RuleBase" id="RU004169"/>
    </source>
</evidence>
<dbReference type="EC" id="4.1.1.37" evidence="3 7"/>
<dbReference type="NCBIfam" id="TIGR01464">
    <property type="entry name" value="hemE"/>
    <property type="match status" value="1"/>
</dbReference>
<feature type="binding site" evidence="7">
    <location>
        <begin position="38"/>
        <end position="42"/>
    </location>
    <ligand>
        <name>substrate</name>
    </ligand>
</feature>
<sequence length="364" mass="39659">MNELPENHPLSDGRTTHAPLVRALRGDRPERLPVWFMRQAGRSLPEYREIRKSIGMLEACLEPEVATEITLQPIRRHGVDAAVFFSDIVVPLLLAGVDVDLVAGRGPVFAHPVRTAEDVARCRREFGPDRLREAIEPVRAAVSRTVEELGSTPLIGFAGAPFTLAAYLVEGAPSKDHLRARSLMHSDPETWRELLDWTAELSDVFLTAQVEAGASAVQLFDSWAGSLGVADYRDHVAPASRRALQTVQSMRLPGGGAPLPTIHFAVGSGHLLEEVATLGTSAHGIDWRTPLDEASARFGDRFPLQGNLDPAYLDAPAEVLEAHLDDVVRRGRRAPGHVLNLGHGVPPSADPDVLTRIVELAHER</sequence>
<evidence type="ECO:0000256" key="1">
    <source>
        <dbReference type="ARBA" id="ARBA00004804"/>
    </source>
</evidence>
<feature type="domain" description="Uroporphyrinogen decarboxylase (URO-D)" evidence="11">
    <location>
        <begin position="155"/>
        <end position="171"/>
    </location>
</feature>
<feature type="binding site" evidence="7">
    <location>
        <position position="343"/>
    </location>
    <ligand>
        <name>substrate</name>
    </ligand>
</feature>
<protein>
    <recommendedName>
        <fullName evidence="3 7">Uroporphyrinogen decarboxylase</fullName>
        <shortName evidence="7">UPD</shortName>
        <shortName evidence="7">URO-D</shortName>
        <ecNumber evidence="3 7">4.1.1.37</ecNumber>
    </recommendedName>
</protein>
<comment type="pathway">
    <text evidence="1 7 8">Porphyrin-containing compound metabolism; protoporphyrin-IX biosynthesis; coproporphyrinogen-III from 5-aminolevulinate: step 4/4.</text>
</comment>
<comment type="similarity">
    <text evidence="2 7 9">Belongs to the uroporphyrinogen decarboxylase family.</text>
</comment>
<keyword evidence="13" id="KW-1185">Reference proteome</keyword>
<comment type="function">
    <text evidence="7">Catalyzes the decarboxylation of four acetate groups of uroporphyrinogen-III to yield coproporphyrinogen-III.</text>
</comment>